<name>A0ABP4EPN4_9ACTN</name>
<accession>A0ABP4EPN4</accession>
<dbReference type="EMBL" id="BAAALD010000144">
    <property type="protein sequence ID" value="GAA1124357.1"/>
    <property type="molecule type" value="Genomic_DNA"/>
</dbReference>
<comment type="caution">
    <text evidence="2">The sequence shown here is derived from an EMBL/GenBank/DDBJ whole genome shotgun (WGS) entry which is preliminary data.</text>
</comment>
<protein>
    <recommendedName>
        <fullName evidence="4">ATP-binding protein</fullName>
    </recommendedName>
</protein>
<organism evidence="2 3">
    <name type="scientific">Kitasatospora arboriphila</name>
    <dbReference type="NCBI Taxonomy" id="258052"/>
    <lineage>
        <taxon>Bacteria</taxon>
        <taxon>Bacillati</taxon>
        <taxon>Actinomycetota</taxon>
        <taxon>Actinomycetes</taxon>
        <taxon>Kitasatosporales</taxon>
        <taxon>Streptomycetaceae</taxon>
        <taxon>Kitasatospora</taxon>
    </lineage>
</organism>
<proteinExistence type="predicted"/>
<evidence type="ECO:0008006" key="4">
    <source>
        <dbReference type="Google" id="ProtNLM"/>
    </source>
</evidence>
<feature type="region of interest" description="Disordered" evidence="1">
    <location>
        <begin position="1"/>
        <end position="23"/>
    </location>
</feature>
<dbReference type="InterPro" id="IPR036890">
    <property type="entry name" value="HATPase_C_sf"/>
</dbReference>
<dbReference type="Gene3D" id="3.30.565.10">
    <property type="entry name" value="Histidine kinase-like ATPase, C-terminal domain"/>
    <property type="match status" value="1"/>
</dbReference>
<gene>
    <name evidence="2" type="ORF">GCM10009663_74160</name>
</gene>
<reference evidence="3" key="1">
    <citation type="journal article" date="2019" name="Int. J. Syst. Evol. Microbiol.">
        <title>The Global Catalogue of Microorganisms (GCM) 10K type strain sequencing project: providing services to taxonomists for standard genome sequencing and annotation.</title>
        <authorList>
            <consortium name="The Broad Institute Genomics Platform"/>
            <consortium name="The Broad Institute Genome Sequencing Center for Infectious Disease"/>
            <person name="Wu L."/>
            <person name="Ma J."/>
        </authorList>
    </citation>
    <scope>NUCLEOTIDE SEQUENCE [LARGE SCALE GENOMIC DNA]</scope>
    <source>
        <strain evidence="3">JCM 13002</strain>
    </source>
</reference>
<evidence type="ECO:0000256" key="1">
    <source>
        <dbReference type="SAM" id="MobiDB-lite"/>
    </source>
</evidence>
<keyword evidence="3" id="KW-1185">Reference proteome</keyword>
<sequence length="51" mass="5659">MTDPLAAPSRPRPHEPDHGHGHGMFIVKRLASAWGHRPCGTDKEVWAEFTA</sequence>
<evidence type="ECO:0000313" key="3">
    <source>
        <dbReference type="Proteomes" id="UP001499987"/>
    </source>
</evidence>
<dbReference type="Proteomes" id="UP001499987">
    <property type="component" value="Unassembled WGS sequence"/>
</dbReference>
<evidence type="ECO:0000313" key="2">
    <source>
        <dbReference type="EMBL" id="GAA1124357.1"/>
    </source>
</evidence>
<dbReference type="RefSeq" id="WP_344628165.1">
    <property type="nucleotide sequence ID" value="NZ_BAAALD010000144.1"/>
</dbReference>